<accession>A0A2P5CFH6</accession>
<gene>
    <name evidence="1" type="ORF">PanWU01x14_156820</name>
</gene>
<organism evidence="1 2">
    <name type="scientific">Parasponia andersonii</name>
    <name type="common">Sponia andersonii</name>
    <dbReference type="NCBI Taxonomy" id="3476"/>
    <lineage>
        <taxon>Eukaryota</taxon>
        <taxon>Viridiplantae</taxon>
        <taxon>Streptophyta</taxon>
        <taxon>Embryophyta</taxon>
        <taxon>Tracheophyta</taxon>
        <taxon>Spermatophyta</taxon>
        <taxon>Magnoliopsida</taxon>
        <taxon>eudicotyledons</taxon>
        <taxon>Gunneridae</taxon>
        <taxon>Pentapetalae</taxon>
        <taxon>rosids</taxon>
        <taxon>fabids</taxon>
        <taxon>Rosales</taxon>
        <taxon>Cannabaceae</taxon>
        <taxon>Parasponia</taxon>
    </lineage>
</organism>
<dbReference type="EMBL" id="JXTB01000136">
    <property type="protein sequence ID" value="PON59787.1"/>
    <property type="molecule type" value="Genomic_DNA"/>
</dbReference>
<sequence>MQDPSTFGLPIQVEENLFPLNPDEGSVKDNTHLSVVGKILSTKILCPKVVHRIRILYRLRKLVSPFTTYSTSALTMKLTKDGSWIEDLDV</sequence>
<name>A0A2P5CFH6_PARAD</name>
<comment type="caution">
    <text evidence="1">The sequence shown here is derived from an EMBL/GenBank/DDBJ whole genome shotgun (WGS) entry which is preliminary data.</text>
</comment>
<protein>
    <submittedName>
        <fullName evidence="1">Uncharacterized protein</fullName>
    </submittedName>
</protein>
<dbReference type="Proteomes" id="UP000237105">
    <property type="component" value="Unassembled WGS sequence"/>
</dbReference>
<evidence type="ECO:0000313" key="1">
    <source>
        <dbReference type="EMBL" id="PON59787.1"/>
    </source>
</evidence>
<keyword evidence="2" id="KW-1185">Reference proteome</keyword>
<dbReference type="AlphaFoldDB" id="A0A2P5CFH6"/>
<reference evidence="2" key="1">
    <citation type="submission" date="2016-06" db="EMBL/GenBank/DDBJ databases">
        <title>Parallel loss of symbiosis genes in relatives of nitrogen-fixing non-legume Parasponia.</title>
        <authorList>
            <person name="Van Velzen R."/>
            <person name="Holmer R."/>
            <person name="Bu F."/>
            <person name="Rutten L."/>
            <person name="Van Zeijl A."/>
            <person name="Liu W."/>
            <person name="Santuari L."/>
            <person name="Cao Q."/>
            <person name="Sharma T."/>
            <person name="Shen D."/>
            <person name="Roswanjaya Y."/>
            <person name="Wardhani T."/>
            <person name="Kalhor M.S."/>
            <person name="Jansen J."/>
            <person name="Van den Hoogen J."/>
            <person name="Gungor B."/>
            <person name="Hartog M."/>
            <person name="Hontelez J."/>
            <person name="Verver J."/>
            <person name="Yang W.-C."/>
            <person name="Schijlen E."/>
            <person name="Repin R."/>
            <person name="Schilthuizen M."/>
            <person name="Schranz E."/>
            <person name="Heidstra R."/>
            <person name="Miyata K."/>
            <person name="Fedorova E."/>
            <person name="Kohlen W."/>
            <person name="Bisseling T."/>
            <person name="Smit S."/>
            <person name="Geurts R."/>
        </authorList>
    </citation>
    <scope>NUCLEOTIDE SEQUENCE [LARGE SCALE GENOMIC DNA]</scope>
    <source>
        <strain evidence="2">cv. WU1-14</strain>
    </source>
</reference>
<proteinExistence type="predicted"/>
<evidence type="ECO:0000313" key="2">
    <source>
        <dbReference type="Proteomes" id="UP000237105"/>
    </source>
</evidence>